<evidence type="ECO:0000256" key="4">
    <source>
        <dbReference type="ARBA" id="ARBA00022989"/>
    </source>
</evidence>
<proteinExistence type="predicted"/>
<dbReference type="InterPro" id="IPR001851">
    <property type="entry name" value="ABC_transp_permease"/>
</dbReference>
<sequence length="120" mass="12539">VGQRAGVLNLGVEGVMLIGAYAAYNTALETGNVLAAVFVAVLMGVLMGAIYAFITVVMHAQQGISGIGIYLFGLGITDLLFQKQVGTPKPIDGLQSTSVPLLGDIPTVGEIFFRHNALVY</sequence>
<evidence type="ECO:0000256" key="1">
    <source>
        <dbReference type="ARBA" id="ARBA00004651"/>
    </source>
</evidence>
<evidence type="ECO:0000256" key="3">
    <source>
        <dbReference type="ARBA" id="ARBA00022692"/>
    </source>
</evidence>
<feature type="non-terminal residue" evidence="7">
    <location>
        <position position="1"/>
    </location>
</feature>
<keyword evidence="4 6" id="KW-1133">Transmembrane helix</keyword>
<dbReference type="EMBL" id="UINC01127818">
    <property type="protein sequence ID" value="SVD07195.1"/>
    <property type="molecule type" value="Genomic_DNA"/>
</dbReference>
<evidence type="ECO:0000256" key="6">
    <source>
        <dbReference type="SAM" id="Phobius"/>
    </source>
</evidence>
<reference evidence="7" key="1">
    <citation type="submission" date="2018-05" db="EMBL/GenBank/DDBJ databases">
        <authorList>
            <person name="Lanie J.A."/>
            <person name="Ng W.-L."/>
            <person name="Kazmierczak K.M."/>
            <person name="Andrzejewski T.M."/>
            <person name="Davidsen T.M."/>
            <person name="Wayne K.J."/>
            <person name="Tettelin H."/>
            <person name="Glass J.I."/>
            <person name="Rusch D."/>
            <person name="Podicherti R."/>
            <person name="Tsui H.-C.T."/>
            <person name="Winkler M.E."/>
        </authorList>
    </citation>
    <scope>NUCLEOTIDE SEQUENCE</scope>
</reference>
<dbReference type="Pfam" id="PF02653">
    <property type="entry name" value="BPD_transp_2"/>
    <property type="match status" value="1"/>
</dbReference>
<accession>A0A382SCL6</accession>
<dbReference type="GO" id="GO:0005886">
    <property type="term" value="C:plasma membrane"/>
    <property type="evidence" value="ECO:0007669"/>
    <property type="project" value="UniProtKB-SubCell"/>
</dbReference>
<protein>
    <recommendedName>
        <fullName evidence="8">ABC transporter permease</fullName>
    </recommendedName>
</protein>
<keyword evidence="5 6" id="KW-0472">Membrane</keyword>
<dbReference type="GO" id="GO:0022857">
    <property type="term" value="F:transmembrane transporter activity"/>
    <property type="evidence" value="ECO:0007669"/>
    <property type="project" value="InterPro"/>
</dbReference>
<keyword evidence="3 6" id="KW-0812">Transmembrane</keyword>
<comment type="subcellular location">
    <subcellularLocation>
        <location evidence="1">Cell membrane</location>
        <topology evidence="1">Multi-pass membrane protein</topology>
    </subcellularLocation>
</comment>
<evidence type="ECO:0000256" key="2">
    <source>
        <dbReference type="ARBA" id="ARBA00022475"/>
    </source>
</evidence>
<name>A0A382SCL6_9ZZZZ</name>
<keyword evidence="2" id="KW-1003">Cell membrane</keyword>
<feature type="transmembrane region" description="Helical" evidence="6">
    <location>
        <begin position="60"/>
        <end position="81"/>
    </location>
</feature>
<evidence type="ECO:0000256" key="5">
    <source>
        <dbReference type="ARBA" id="ARBA00023136"/>
    </source>
</evidence>
<dbReference type="PANTHER" id="PTHR43370:SF2">
    <property type="entry name" value="ABC TRANSPORTER PERMEASE PROTEIN"/>
    <property type="match status" value="1"/>
</dbReference>
<gene>
    <name evidence="7" type="ORF">METZ01_LOCUS360049</name>
</gene>
<feature type="transmembrane region" description="Helical" evidence="6">
    <location>
        <begin position="33"/>
        <end position="54"/>
    </location>
</feature>
<dbReference type="AlphaFoldDB" id="A0A382SCL6"/>
<organism evidence="7">
    <name type="scientific">marine metagenome</name>
    <dbReference type="NCBI Taxonomy" id="408172"/>
    <lineage>
        <taxon>unclassified sequences</taxon>
        <taxon>metagenomes</taxon>
        <taxon>ecological metagenomes</taxon>
    </lineage>
</organism>
<evidence type="ECO:0008006" key="8">
    <source>
        <dbReference type="Google" id="ProtNLM"/>
    </source>
</evidence>
<dbReference type="PANTHER" id="PTHR43370">
    <property type="entry name" value="SUGAR ABC TRANSPORTER INTEGRAL MEMBRANE PROTEIN-RELATED"/>
    <property type="match status" value="1"/>
</dbReference>
<feature type="non-terminal residue" evidence="7">
    <location>
        <position position="120"/>
    </location>
</feature>
<feature type="transmembrane region" description="Helical" evidence="6">
    <location>
        <begin position="6"/>
        <end position="24"/>
    </location>
</feature>
<evidence type="ECO:0000313" key="7">
    <source>
        <dbReference type="EMBL" id="SVD07195.1"/>
    </source>
</evidence>